<gene>
    <name evidence="2" type="ORF">F506_13165</name>
</gene>
<name>A0ABM5V1R8_9BURK</name>
<keyword evidence="3" id="KW-1185">Reference proteome</keyword>
<evidence type="ECO:0000313" key="2">
    <source>
        <dbReference type="EMBL" id="AKZ63493.1"/>
    </source>
</evidence>
<evidence type="ECO:0000313" key="3">
    <source>
        <dbReference type="Proteomes" id="UP000063429"/>
    </source>
</evidence>
<sequence>MMDLVGWISALLLLLTVSAQVFTQWRSGSTKGVSHWMFVGQLATSTGFVIYSASVGNWVFVASNAATLCAALVGQVVYLRNRRRAPQGTKDGG</sequence>
<keyword evidence="1" id="KW-0812">Transmembrane</keyword>
<dbReference type="RefSeq" id="WP_053198102.1">
    <property type="nucleotide sequence ID" value="NZ_CP011409.1"/>
</dbReference>
<dbReference type="Gene3D" id="1.20.1280.290">
    <property type="match status" value="1"/>
</dbReference>
<protein>
    <submittedName>
        <fullName evidence="2">Membrane protein</fullName>
    </submittedName>
</protein>
<proteinExistence type="predicted"/>
<keyword evidence="1" id="KW-1133">Transmembrane helix</keyword>
<feature type="transmembrane region" description="Helical" evidence="1">
    <location>
        <begin position="58"/>
        <end position="79"/>
    </location>
</feature>
<accession>A0ABM5V1R8</accession>
<dbReference type="Proteomes" id="UP000063429">
    <property type="component" value="Chromosome"/>
</dbReference>
<organism evidence="2 3">
    <name type="scientific">Herbaspirillum hiltneri N3</name>
    <dbReference type="NCBI Taxonomy" id="1262470"/>
    <lineage>
        <taxon>Bacteria</taxon>
        <taxon>Pseudomonadati</taxon>
        <taxon>Pseudomonadota</taxon>
        <taxon>Betaproteobacteria</taxon>
        <taxon>Burkholderiales</taxon>
        <taxon>Oxalobacteraceae</taxon>
        <taxon>Herbaspirillum</taxon>
    </lineage>
</organism>
<dbReference type="EMBL" id="CP011409">
    <property type="protein sequence ID" value="AKZ63493.1"/>
    <property type="molecule type" value="Genomic_DNA"/>
</dbReference>
<reference evidence="3" key="1">
    <citation type="journal article" date="2015" name="Genome Announc.">
        <title>Complete Genome Sequence of Herbaspirillum hiltneri N3 (DSM 17495), Isolated from Surface-Sterilized Wheat Roots.</title>
        <authorList>
            <person name="Guizelini D."/>
            <person name="Saizaki P.M."/>
            <person name="Coimbra N.A."/>
            <person name="Weiss V.A."/>
            <person name="Faoro H."/>
            <person name="Sfeir M.Z."/>
            <person name="Baura V.A."/>
            <person name="Monteiro R.A."/>
            <person name="Chubatsu L.S."/>
            <person name="Souza E.M."/>
            <person name="Cruz L.M."/>
            <person name="Pedrosa F.O."/>
            <person name="Raittz R.T."/>
            <person name="Marchaukoski J.N."/>
            <person name="Steffens M.B."/>
        </authorList>
    </citation>
    <scope>NUCLEOTIDE SEQUENCE [LARGE SCALE GENOMIC DNA]</scope>
    <source>
        <strain evidence="3">N3</strain>
    </source>
</reference>
<keyword evidence="1" id="KW-0472">Membrane</keyword>
<evidence type="ECO:0000256" key="1">
    <source>
        <dbReference type="SAM" id="Phobius"/>
    </source>
</evidence>